<keyword evidence="8" id="KW-1185">Reference proteome</keyword>
<dbReference type="GO" id="GO:0008270">
    <property type="term" value="F:zinc ion binding"/>
    <property type="evidence" value="ECO:0007669"/>
    <property type="project" value="UniProtKB-KW"/>
</dbReference>
<evidence type="ECO:0000256" key="2">
    <source>
        <dbReference type="ARBA" id="ARBA00022771"/>
    </source>
</evidence>
<accession>S9VZ76</accession>
<dbReference type="GO" id="GO:0016197">
    <property type="term" value="P:endosomal transport"/>
    <property type="evidence" value="ECO:0007669"/>
    <property type="project" value="TreeGrafter"/>
</dbReference>
<sequence length="291" mass="31859">MATVQPSNMHSASAVRFQICSGSSPYTNRVRPSYELIEAPTRQATSTVNSNFDVNPISSSERPTLPLKHHNNIPPPISPALSARTSTPASRQSKQEQIEAANAATNLSRNRPANLTKSALQNTSPVPPYCSNTSSLTNDPSKEAAISKDHWKPDSEATVCAFPSCTARFGLFERRHHCRCCGDVFCSTHCNRSIPLTFDVRFSLSAAKLFRACVSCFYDYIKWRQSFELGSASNVIVGTEPHAPSESTYKNKQVSTSVPIPKVDAGMSKTELPSESLVLGTVPDNWVWSTF</sequence>
<evidence type="ECO:0000313" key="7">
    <source>
        <dbReference type="EMBL" id="EPY52923.1"/>
    </source>
</evidence>
<dbReference type="OMA" id="VCAFPSC"/>
<dbReference type="GO" id="GO:0005774">
    <property type="term" value="C:vacuolar membrane"/>
    <property type="evidence" value="ECO:0007669"/>
    <property type="project" value="EnsemblFungi"/>
</dbReference>
<evidence type="ECO:0000256" key="4">
    <source>
        <dbReference type="PROSITE-ProRule" id="PRU00091"/>
    </source>
</evidence>
<dbReference type="AlphaFoldDB" id="S9VZ76"/>
<dbReference type="Gene3D" id="3.30.40.10">
    <property type="entry name" value="Zinc/RING finger domain, C3HC4 (zinc finger)"/>
    <property type="match status" value="1"/>
</dbReference>
<feature type="domain" description="FYVE-type" evidence="6">
    <location>
        <begin position="165"/>
        <end position="221"/>
    </location>
</feature>
<dbReference type="InterPro" id="IPR000306">
    <property type="entry name" value="Znf_FYVE"/>
</dbReference>
<dbReference type="GO" id="GO:1904263">
    <property type="term" value="P:positive regulation of TORC1 signaling"/>
    <property type="evidence" value="ECO:0007669"/>
    <property type="project" value="EnsemblFungi"/>
</dbReference>
<dbReference type="eggNOG" id="KOG1729">
    <property type="taxonomic scope" value="Eukaryota"/>
</dbReference>
<dbReference type="InterPro" id="IPR011011">
    <property type="entry name" value="Znf_FYVE_PHD"/>
</dbReference>
<dbReference type="GeneID" id="25038966"/>
<dbReference type="InterPro" id="IPR013083">
    <property type="entry name" value="Znf_RING/FYVE/PHD"/>
</dbReference>
<evidence type="ECO:0000313" key="8">
    <source>
        <dbReference type="Proteomes" id="UP000015464"/>
    </source>
</evidence>
<dbReference type="STRING" id="653667.S9VZ76"/>
<dbReference type="OrthoDB" id="10018316at2759"/>
<feature type="compositionally biased region" description="Polar residues" evidence="5">
    <location>
        <begin position="103"/>
        <end position="139"/>
    </location>
</feature>
<protein>
    <submittedName>
        <fullName evidence="7">Zf-FYVE type zinc finger protein</fullName>
    </submittedName>
</protein>
<evidence type="ECO:0000256" key="3">
    <source>
        <dbReference type="ARBA" id="ARBA00022833"/>
    </source>
</evidence>
<dbReference type="Pfam" id="PF01363">
    <property type="entry name" value="FYVE"/>
    <property type="match status" value="1"/>
</dbReference>
<dbReference type="EMBL" id="KE546989">
    <property type="protein sequence ID" value="EPY52923.1"/>
    <property type="molecule type" value="Genomic_DNA"/>
</dbReference>
<keyword evidence="1" id="KW-0479">Metal-binding</keyword>
<evidence type="ECO:0000256" key="5">
    <source>
        <dbReference type="SAM" id="MobiDB-lite"/>
    </source>
</evidence>
<evidence type="ECO:0000259" key="6">
    <source>
        <dbReference type="PROSITE" id="PS50178"/>
    </source>
</evidence>
<feature type="region of interest" description="Disordered" evidence="5">
    <location>
        <begin position="42"/>
        <end position="141"/>
    </location>
</feature>
<reference evidence="7 8" key="1">
    <citation type="journal article" date="2011" name="Science">
        <title>Comparative functional genomics of the fission yeasts.</title>
        <authorList>
            <person name="Rhind N."/>
            <person name="Chen Z."/>
            <person name="Yassour M."/>
            <person name="Thompson D.A."/>
            <person name="Haas B.J."/>
            <person name="Habib N."/>
            <person name="Wapinski I."/>
            <person name="Roy S."/>
            <person name="Lin M.F."/>
            <person name="Heiman D.I."/>
            <person name="Young S.K."/>
            <person name="Furuya K."/>
            <person name="Guo Y."/>
            <person name="Pidoux A."/>
            <person name="Chen H.M."/>
            <person name="Robbertse B."/>
            <person name="Goldberg J.M."/>
            <person name="Aoki K."/>
            <person name="Bayne E.H."/>
            <person name="Berlin A.M."/>
            <person name="Desjardins C.A."/>
            <person name="Dobbs E."/>
            <person name="Dukaj L."/>
            <person name="Fan L."/>
            <person name="FitzGerald M.G."/>
            <person name="French C."/>
            <person name="Gujja S."/>
            <person name="Hansen K."/>
            <person name="Keifenheim D."/>
            <person name="Levin J.Z."/>
            <person name="Mosher R.A."/>
            <person name="Mueller C.A."/>
            <person name="Pfiffner J."/>
            <person name="Priest M."/>
            <person name="Russ C."/>
            <person name="Smialowska A."/>
            <person name="Swoboda P."/>
            <person name="Sykes S.M."/>
            <person name="Vaughn M."/>
            <person name="Vengrova S."/>
            <person name="Yoder R."/>
            <person name="Zeng Q."/>
            <person name="Allshire R."/>
            <person name="Baulcombe D."/>
            <person name="Birren B.W."/>
            <person name="Brown W."/>
            <person name="Ekwall K."/>
            <person name="Kellis M."/>
            <person name="Leatherwood J."/>
            <person name="Levin H."/>
            <person name="Margalit H."/>
            <person name="Martienssen R."/>
            <person name="Nieduszynski C.A."/>
            <person name="Spatafora J.W."/>
            <person name="Friedman N."/>
            <person name="Dalgaard J.Z."/>
            <person name="Baumann P."/>
            <person name="Niki H."/>
            <person name="Regev A."/>
            <person name="Nusbaum C."/>
        </authorList>
    </citation>
    <scope>NUCLEOTIDE SEQUENCE [LARGE SCALE GENOMIC DNA]</scope>
    <source>
        <strain evidence="8">OY26 / ATCC MYA-4695 / CBS 11777 / NBRC 106824 / NRRL Y48691</strain>
    </source>
</reference>
<dbReference type="Proteomes" id="UP000015464">
    <property type="component" value="Unassembled WGS sequence"/>
</dbReference>
<dbReference type="RefSeq" id="XP_013022798.1">
    <property type="nucleotide sequence ID" value="XM_013167344.1"/>
</dbReference>
<gene>
    <name evidence="7" type="ORF">SPOG_04653</name>
</gene>
<dbReference type="PROSITE" id="PS50178">
    <property type="entry name" value="ZF_FYVE"/>
    <property type="match status" value="1"/>
</dbReference>
<dbReference type="SMART" id="SM00064">
    <property type="entry name" value="FYVE"/>
    <property type="match status" value="1"/>
</dbReference>
<feature type="compositionally biased region" description="Polar residues" evidence="5">
    <location>
        <begin position="83"/>
        <end position="92"/>
    </location>
</feature>
<proteinExistence type="predicted"/>
<name>S9VZ76_SCHCR</name>
<dbReference type="InterPro" id="IPR017455">
    <property type="entry name" value="Znf_FYVE-rel"/>
</dbReference>
<dbReference type="CDD" id="cd15760">
    <property type="entry name" value="FYVE_scVPS27p_like"/>
    <property type="match status" value="1"/>
</dbReference>
<dbReference type="PANTHER" id="PTHR46319:SF3">
    <property type="entry name" value="ZINC FINGER FYVE DOMAIN-CONTAINING PROTEIN"/>
    <property type="match status" value="1"/>
</dbReference>
<dbReference type="HOGENOM" id="CLU_987501_0_0_1"/>
<evidence type="ECO:0000256" key="1">
    <source>
        <dbReference type="ARBA" id="ARBA00022723"/>
    </source>
</evidence>
<organism evidence="7 8">
    <name type="scientific">Schizosaccharomyces cryophilus (strain OY26 / ATCC MYA-4695 / CBS 11777 / NBRC 106824 / NRRL Y48691)</name>
    <name type="common">Fission yeast</name>
    <dbReference type="NCBI Taxonomy" id="653667"/>
    <lineage>
        <taxon>Eukaryota</taxon>
        <taxon>Fungi</taxon>
        <taxon>Dikarya</taxon>
        <taxon>Ascomycota</taxon>
        <taxon>Taphrinomycotina</taxon>
        <taxon>Schizosaccharomycetes</taxon>
        <taxon>Schizosaccharomycetales</taxon>
        <taxon>Schizosaccharomycetaceae</taxon>
        <taxon>Schizosaccharomyces</taxon>
    </lineage>
</organism>
<dbReference type="GO" id="GO:0031901">
    <property type="term" value="C:early endosome membrane"/>
    <property type="evidence" value="ECO:0007669"/>
    <property type="project" value="TreeGrafter"/>
</dbReference>
<dbReference type="SUPFAM" id="SSF57903">
    <property type="entry name" value="FYVE/PHD zinc finger"/>
    <property type="match status" value="1"/>
</dbReference>
<keyword evidence="3" id="KW-0862">Zinc</keyword>
<keyword evidence="2 4" id="KW-0863">Zinc-finger</keyword>
<feature type="compositionally biased region" description="Polar residues" evidence="5">
    <location>
        <begin position="42"/>
        <end position="62"/>
    </location>
</feature>
<dbReference type="PANTHER" id="PTHR46319">
    <property type="entry name" value="ZINC FINGER FYVE DOMAIN-CONTAINING PROTEIN"/>
    <property type="match status" value="1"/>
</dbReference>